<proteinExistence type="inferred from homology"/>
<evidence type="ECO:0000313" key="10">
    <source>
        <dbReference type="EMBL" id="KAK2720453.1"/>
    </source>
</evidence>
<dbReference type="PANTHER" id="PTHR12137">
    <property type="entry name" value="CARBOHYDRATE SULFOTRANSFERASE"/>
    <property type="match status" value="1"/>
</dbReference>
<dbReference type="GO" id="GO:0016051">
    <property type="term" value="P:carbohydrate biosynthetic process"/>
    <property type="evidence" value="ECO:0007669"/>
    <property type="project" value="InterPro"/>
</dbReference>
<comment type="subcellular location">
    <subcellularLocation>
        <location evidence="1 9">Golgi apparatus membrane</location>
        <topology evidence="1 9">Single-pass type II membrane protein</topology>
    </subcellularLocation>
</comment>
<evidence type="ECO:0000256" key="9">
    <source>
        <dbReference type="RuleBase" id="RU364020"/>
    </source>
</evidence>
<comment type="similarity">
    <text evidence="2 9">Belongs to the sulfotransferase 2 family.</text>
</comment>
<accession>A0AA88I3F4</accession>
<comment type="caution">
    <text evidence="10">The sequence shown here is derived from an EMBL/GenBank/DDBJ whole genome shotgun (WGS) entry which is preliminary data.</text>
</comment>
<gene>
    <name evidence="10" type="ORF">QYM36_004365</name>
</gene>
<keyword evidence="11" id="KW-1185">Reference proteome</keyword>
<dbReference type="AlphaFoldDB" id="A0AA88I3F4"/>
<keyword evidence="9" id="KW-0735">Signal-anchor</keyword>
<keyword evidence="9" id="KW-0119">Carbohydrate metabolism</keyword>
<dbReference type="Pfam" id="PF03567">
    <property type="entry name" value="Sulfotransfer_2"/>
    <property type="match status" value="1"/>
</dbReference>
<evidence type="ECO:0000256" key="4">
    <source>
        <dbReference type="ARBA" id="ARBA00022692"/>
    </source>
</evidence>
<evidence type="ECO:0000313" key="11">
    <source>
        <dbReference type="Proteomes" id="UP001187531"/>
    </source>
</evidence>
<keyword evidence="3 9" id="KW-0808">Transferase</keyword>
<evidence type="ECO:0000256" key="3">
    <source>
        <dbReference type="ARBA" id="ARBA00022679"/>
    </source>
</evidence>
<protein>
    <recommendedName>
        <fullName evidence="9">Carbohydrate sulfotransferase</fullName>
        <ecNumber evidence="9">2.8.2.-</ecNumber>
    </recommendedName>
</protein>
<evidence type="ECO:0000256" key="1">
    <source>
        <dbReference type="ARBA" id="ARBA00004323"/>
    </source>
</evidence>
<evidence type="ECO:0000256" key="6">
    <source>
        <dbReference type="ARBA" id="ARBA00023034"/>
    </source>
</evidence>
<keyword evidence="8 9" id="KW-0325">Glycoprotein</keyword>
<dbReference type="EMBL" id="JAVRJZ010000007">
    <property type="protein sequence ID" value="KAK2720453.1"/>
    <property type="molecule type" value="Genomic_DNA"/>
</dbReference>
<dbReference type="PANTHER" id="PTHR12137:SF54">
    <property type="entry name" value="CARBOHYDRATE SULFOTRANSFERASE"/>
    <property type="match status" value="1"/>
</dbReference>
<dbReference type="GO" id="GO:0000139">
    <property type="term" value="C:Golgi membrane"/>
    <property type="evidence" value="ECO:0007669"/>
    <property type="project" value="UniProtKB-SubCell"/>
</dbReference>
<evidence type="ECO:0000256" key="8">
    <source>
        <dbReference type="ARBA" id="ARBA00023180"/>
    </source>
</evidence>
<sequence>ENYYQIVKMLLRVPAKQRYPVKHIFPLPFVLLFVFIVVQFSSGPSSNCYDICNKSVTELSEPKYNLKVLLEIQNNRKKRLTNICHDVNRNFLGFDGLNTRNLDHILSVDKQHLLYCYVPKVACTNWKRIIMILSGNANTSDPLSIEANEVHPRRVWETLADFKTSESQTRLNNYYKFMFVRHPFERLVSAYVNKFYKSYTDYFQIKYGRTIVKNYRTNPGKEALTRGHDVTFSEFVQYLIAHKSSESGPFNEHWRPMHELCEPCRVKYDIIGKYETLNEDSWLVLENPRLDQKVKFPPGLKKSTAYLVKSYLSQIPESQLIKLYHLYELDFKLFGYDFDVESDINGL</sequence>
<dbReference type="EC" id="2.8.2.-" evidence="9"/>
<keyword evidence="5 9" id="KW-1133">Transmembrane helix</keyword>
<feature type="non-terminal residue" evidence="10">
    <location>
        <position position="347"/>
    </location>
</feature>
<keyword evidence="7 9" id="KW-0472">Membrane</keyword>
<evidence type="ECO:0000256" key="7">
    <source>
        <dbReference type="ARBA" id="ARBA00023136"/>
    </source>
</evidence>
<dbReference type="GO" id="GO:0008146">
    <property type="term" value="F:sulfotransferase activity"/>
    <property type="evidence" value="ECO:0007669"/>
    <property type="project" value="InterPro"/>
</dbReference>
<evidence type="ECO:0000256" key="5">
    <source>
        <dbReference type="ARBA" id="ARBA00022989"/>
    </source>
</evidence>
<evidence type="ECO:0000256" key="2">
    <source>
        <dbReference type="ARBA" id="ARBA00006339"/>
    </source>
</evidence>
<dbReference type="Proteomes" id="UP001187531">
    <property type="component" value="Unassembled WGS sequence"/>
</dbReference>
<feature type="transmembrane region" description="Helical" evidence="9">
    <location>
        <begin position="21"/>
        <end position="40"/>
    </location>
</feature>
<dbReference type="InterPro" id="IPR018011">
    <property type="entry name" value="Carb_sulfotrans_8-10"/>
</dbReference>
<keyword evidence="6 9" id="KW-0333">Golgi apparatus</keyword>
<reference evidence="10" key="1">
    <citation type="submission" date="2023-07" db="EMBL/GenBank/DDBJ databases">
        <title>Chromosome-level genome assembly of Artemia franciscana.</title>
        <authorList>
            <person name="Jo E."/>
        </authorList>
    </citation>
    <scope>NUCLEOTIDE SEQUENCE</scope>
    <source>
        <tissue evidence="10">Whole body</tissue>
    </source>
</reference>
<dbReference type="InterPro" id="IPR005331">
    <property type="entry name" value="Sulfotransferase"/>
</dbReference>
<name>A0AA88I3F4_ARTSF</name>
<keyword evidence="4 9" id="KW-0812">Transmembrane</keyword>
<organism evidence="10 11">
    <name type="scientific">Artemia franciscana</name>
    <name type="common">Brine shrimp</name>
    <name type="synonym">Artemia sanfranciscana</name>
    <dbReference type="NCBI Taxonomy" id="6661"/>
    <lineage>
        <taxon>Eukaryota</taxon>
        <taxon>Metazoa</taxon>
        <taxon>Ecdysozoa</taxon>
        <taxon>Arthropoda</taxon>
        <taxon>Crustacea</taxon>
        <taxon>Branchiopoda</taxon>
        <taxon>Anostraca</taxon>
        <taxon>Artemiidae</taxon>
        <taxon>Artemia</taxon>
    </lineage>
</organism>